<organism evidence="3 4">
    <name type="scientific">Senna tora</name>
    <dbReference type="NCBI Taxonomy" id="362788"/>
    <lineage>
        <taxon>Eukaryota</taxon>
        <taxon>Viridiplantae</taxon>
        <taxon>Streptophyta</taxon>
        <taxon>Embryophyta</taxon>
        <taxon>Tracheophyta</taxon>
        <taxon>Spermatophyta</taxon>
        <taxon>Magnoliopsida</taxon>
        <taxon>eudicotyledons</taxon>
        <taxon>Gunneridae</taxon>
        <taxon>Pentapetalae</taxon>
        <taxon>rosids</taxon>
        <taxon>fabids</taxon>
        <taxon>Fabales</taxon>
        <taxon>Fabaceae</taxon>
        <taxon>Caesalpinioideae</taxon>
        <taxon>Cassia clade</taxon>
        <taxon>Senna</taxon>
    </lineage>
</organism>
<gene>
    <name evidence="3" type="ORF">G2W53_040680</name>
</gene>
<evidence type="ECO:0000256" key="2">
    <source>
        <dbReference type="SAM" id="Phobius"/>
    </source>
</evidence>
<evidence type="ECO:0000313" key="4">
    <source>
        <dbReference type="Proteomes" id="UP000634136"/>
    </source>
</evidence>
<proteinExistence type="predicted"/>
<comment type="caution">
    <text evidence="3">The sequence shown here is derived from an EMBL/GenBank/DDBJ whole genome shotgun (WGS) entry which is preliminary data.</text>
</comment>
<dbReference type="OrthoDB" id="1906116at2759"/>
<feature type="transmembrane region" description="Helical" evidence="2">
    <location>
        <begin position="253"/>
        <end position="274"/>
    </location>
</feature>
<dbReference type="EMBL" id="JAAIUW010000013">
    <property type="protein sequence ID" value="KAF7801569.1"/>
    <property type="molecule type" value="Genomic_DNA"/>
</dbReference>
<keyword evidence="4" id="KW-1185">Reference proteome</keyword>
<accession>A0A834SQC3</accession>
<feature type="transmembrane region" description="Helical" evidence="2">
    <location>
        <begin position="32"/>
        <end position="57"/>
    </location>
</feature>
<dbReference type="InterPro" id="IPR040229">
    <property type="entry name" value="At3g27390-like"/>
</dbReference>
<dbReference type="PANTHER" id="PTHR31133:SF3">
    <property type="entry name" value="TRANSMEMBRANE PROTEIN"/>
    <property type="match status" value="1"/>
</dbReference>
<dbReference type="Proteomes" id="UP000634136">
    <property type="component" value="Unassembled WGS sequence"/>
</dbReference>
<evidence type="ECO:0000313" key="3">
    <source>
        <dbReference type="EMBL" id="KAF7801569.1"/>
    </source>
</evidence>
<feature type="transmembrane region" description="Helical" evidence="2">
    <location>
        <begin position="7"/>
        <end position="26"/>
    </location>
</feature>
<keyword evidence="2" id="KW-0812">Transmembrane</keyword>
<feature type="transmembrane region" description="Helical" evidence="2">
    <location>
        <begin position="181"/>
        <end position="207"/>
    </location>
</feature>
<keyword evidence="2" id="KW-1133">Transmembrane helix</keyword>
<evidence type="ECO:0000256" key="1">
    <source>
        <dbReference type="SAM" id="MobiDB-lite"/>
    </source>
</evidence>
<feature type="transmembrane region" description="Helical" evidence="2">
    <location>
        <begin position="228"/>
        <end position="247"/>
    </location>
</feature>
<dbReference type="PANTHER" id="PTHR31133">
    <property type="entry name" value="MEMBRANE PROTEIN"/>
    <property type="match status" value="1"/>
</dbReference>
<keyword evidence="2" id="KW-0472">Membrane</keyword>
<feature type="region of interest" description="Disordered" evidence="1">
    <location>
        <begin position="314"/>
        <end position="335"/>
    </location>
</feature>
<sequence>MEPPKGFWSSLWNFIRFLPFFLGLLLLGNIKGVIFCPLICLIITIGNSAIIIGLWAAHSLWTYYCVLRAKQLGPVLKLVICTCVLPVLLIMWPVVGIVGSIIGGAAYGFLSPIFATFDAVGEGKSNKFSHCITDGTWNTIKESLTVVTEVKNMCYTSYFSIMDDLRQKGPPDVKYLEIRLLYLPGAVIVGVLGIIVDMPVISCVALFKGPYMLFKGWNRLFHDLIGREGPFLETICVPFAGLAILLWPLAVAGAVLASMIASILLGAFAGVVAYQESSFLLGLRYIIAAMSIYDEYSNDVLDMPEGSCFPRPQYRREAESSRSSSRAPSFSKPNSFKKTYSRALSMKNTIGELKPLELLDGLFKECHNAGERMVSEGLITWQDIEEAKSGKGSRVISIGLPAYCLLQALLRSAKANSNGILISDDTELTAANRPAEKFFDWFLNPLLIFKDQIKAENLTASEEDYLCKLVLLSGDLERLKSSSVGPAPESERKRAELDGFARRLQGITKSMSRFPTFKRRFDYLVKSLSDDLAEKHGAQTLSRSKSAFARMISLNSFKAKRTNNGSSLQGSEHVRDLEIS</sequence>
<dbReference type="AlphaFoldDB" id="A0A834SQC3"/>
<protein>
    <submittedName>
        <fullName evidence="3">Putative membrane protein</fullName>
    </submittedName>
</protein>
<name>A0A834SQC3_9FABA</name>
<reference evidence="3" key="1">
    <citation type="submission" date="2020-09" db="EMBL/GenBank/DDBJ databases">
        <title>Genome-Enabled Discovery of Anthraquinone Biosynthesis in Senna tora.</title>
        <authorList>
            <person name="Kang S.-H."/>
            <person name="Pandey R.P."/>
            <person name="Lee C.-M."/>
            <person name="Sim J.-S."/>
            <person name="Jeong J.-T."/>
            <person name="Choi B.-S."/>
            <person name="Jung M."/>
            <person name="Ginzburg D."/>
            <person name="Zhao K."/>
            <person name="Won S.Y."/>
            <person name="Oh T.-J."/>
            <person name="Yu Y."/>
            <person name="Kim N.-H."/>
            <person name="Lee O.R."/>
            <person name="Lee T.-H."/>
            <person name="Bashyal P."/>
            <person name="Kim T.-S."/>
            <person name="Lee W.-H."/>
            <person name="Kawkins C."/>
            <person name="Kim C.-K."/>
            <person name="Kim J.S."/>
            <person name="Ahn B.O."/>
            <person name="Rhee S.Y."/>
            <person name="Sohng J.K."/>
        </authorList>
    </citation>
    <scope>NUCLEOTIDE SEQUENCE</scope>
    <source>
        <tissue evidence="3">Leaf</tissue>
    </source>
</reference>
<feature type="transmembrane region" description="Helical" evidence="2">
    <location>
        <begin position="78"/>
        <end position="102"/>
    </location>
</feature>